<dbReference type="GO" id="GO:0030246">
    <property type="term" value="F:carbohydrate binding"/>
    <property type="evidence" value="ECO:0007669"/>
    <property type="project" value="UniProtKB-ARBA"/>
</dbReference>
<dbReference type="PANTHER" id="PTHR46847:SF1">
    <property type="entry name" value="D-ALLOSE-BINDING PERIPLASMIC PROTEIN-RELATED"/>
    <property type="match status" value="1"/>
</dbReference>
<evidence type="ECO:0000259" key="4">
    <source>
        <dbReference type="Pfam" id="PF13407"/>
    </source>
</evidence>
<dbReference type="PROSITE" id="PS51257">
    <property type="entry name" value="PROKAR_LIPOPROTEIN"/>
    <property type="match status" value="1"/>
</dbReference>
<sequence length="343" mass="37078">MVKRVITVLFMAVAVSISGCGKADRQKTSTEEVTTAEKEENSAEQVTEDILNDNAEQKLLYCITSSPDDSDAVVMQNACIEEGEKAGYTVKCVYHNGDTAKQAKLFDEAVSEKASAVICNSADADSAITDVQNARNAGIPTFLVNSEINQEGTAVAQILSDDSQGVAEAAGYLAETTGGEGLYVELLEKENRKSQLRSEAFHAVIDRTNMEMAVREIAGETREEGMKKTETLLKQYPAIRAVVCENDELACGAADAVASANLDHEVYIIGFGGTDDMRNYIKDGKCLVTVLQQIDSMTRDAVGQAEEYLKTGSTGLEEKQLTDCVLITTDTADNLNNFAYQNK</sequence>
<organism evidence="5 6">
    <name type="scientific">Candidatus Anaerobutyricum stercoris</name>
    <dbReference type="NCBI Taxonomy" id="2838457"/>
    <lineage>
        <taxon>Bacteria</taxon>
        <taxon>Bacillati</taxon>
        <taxon>Bacillota</taxon>
        <taxon>Clostridia</taxon>
        <taxon>Lachnospirales</taxon>
        <taxon>Lachnospiraceae</taxon>
        <taxon>Anaerobutyricum</taxon>
    </lineage>
</organism>
<accession>A0A9D2EKK8</accession>
<dbReference type="Proteomes" id="UP000824049">
    <property type="component" value="Unassembled WGS sequence"/>
</dbReference>
<reference evidence="5" key="1">
    <citation type="journal article" date="2021" name="PeerJ">
        <title>Extensive microbial diversity within the chicken gut microbiome revealed by metagenomics and culture.</title>
        <authorList>
            <person name="Gilroy R."/>
            <person name="Ravi A."/>
            <person name="Getino M."/>
            <person name="Pursley I."/>
            <person name="Horton D.L."/>
            <person name="Alikhan N.F."/>
            <person name="Baker D."/>
            <person name="Gharbi K."/>
            <person name="Hall N."/>
            <person name="Watson M."/>
            <person name="Adriaenssens E.M."/>
            <person name="Foster-Nyarko E."/>
            <person name="Jarju S."/>
            <person name="Secka A."/>
            <person name="Antonio M."/>
            <person name="Oren A."/>
            <person name="Chaudhuri R.R."/>
            <person name="La Ragione R."/>
            <person name="Hildebrand F."/>
            <person name="Pallen M.J."/>
        </authorList>
    </citation>
    <scope>NUCLEOTIDE SEQUENCE</scope>
    <source>
        <strain evidence="5">CHK179-28034</strain>
    </source>
</reference>
<dbReference type="InterPro" id="IPR025997">
    <property type="entry name" value="SBP_2_dom"/>
</dbReference>
<dbReference type="AlphaFoldDB" id="A0A9D2EKK8"/>
<dbReference type="Gene3D" id="3.40.50.2300">
    <property type="match status" value="2"/>
</dbReference>
<evidence type="ECO:0000313" key="5">
    <source>
        <dbReference type="EMBL" id="HIZ39061.1"/>
    </source>
</evidence>
<protein>
    <submittedName>
        <fullName evidence="5">D-ribose ABC transporter substrate-binding protein</fullName>
    </submittedName>
</protein>
<reference evidence="5" key="2">
    <citation type="submission" date="2021-04" db="EMBL/GenBank/DDBJ databases">
        <authorList>
            <person name="Gilroy R."/>
        </authorList>
    </citation>
    <scope>NUCLEOTIDE SEQUENCE</scope>
    <source>
        <strain evidence="5">CHK179-28034</strain>
    </source>
</reference>
<keyword evidence="3" id="KW-0732">Signal</keyword>
<name>A0A9D2EKK8_9FIRM</name>
<evidence type="ECO:0000256" key="1">
    <source>
        <dbReference type="ARBA" id="ARBA00004196"/>
    </source>
</evidence>
<gene>
    <name evidence="5" type="ORF">H9968_03915</name>
</gene>
<proteinExistence type="inferred from homology"/>
<dbReference type="GO" id="GO:0030313">
    <property type="term" value="C:cell envelope"/>
    <property type="evidence" value="ECO:0007669"/>
    <property type="project" value="UniProtKB-SubCell"/>
</dbReference>
<comment type="similarity">
    <text evidence="2">Belongs to the bacterial solute-binding protein 2 family.</text>
</comment>
<dbReference type="EMBL" id="DXBR01000040">
    <property type="protein sequence ID" value="HIZ39061.1"/>
    <property type="molecule type" value="Genomic_DNA"/>
</dbReference>
<dbReference type="InterPro" id="IPR028082">
    <property type="entry name" value="Peripla_BP_I"/>
</dbReference>
<comment type="subcellular location">
    <subcellularLocation>
        <location evidence="1">Cell envelope</location>
    </subcellularLocation>
</comment>
<evidence type="ECO:0000256" key="3">
    <source>
        <dbReference type="ARBA" id="ARBA00022729"/>
    </source>
</evidence>
<dbReference type="SUPFAM" id="SSF53822">
    <property type="entry name" value="Periplasmic binding protein-like I"/>
    <property type="match status" value="1"/>
</dbReference>
<dbReference type="CDD" id="cd19967">
    <property type="entry name" value="PBP1_TmRBP-like"/>
    <property type="match status" value="1"/>
</dbReference>
<dbReference type="Pfam" id="PF13407">
    <property type="entry name" value="Peripla_BP_4"/>
    <property type="match status" value="1"/>
</dbReference>
<dbReference type="PANTHER" id="PTHR46847">
    <property type="entry name" value="D-ALLOSE-BINDING PERIPLASMIC PROTEIN-RELATED"/>
    <property type="match status" value="1"/>
</dbReference>
<feature type="domain" description="Periplasmic binding protein" evidence="4">
    <location>
        <begin position="74"/>
        <end position="310"/>
    </location>
</feature>
<comment type="caution">
    <text evidence="5">The sequence shown here is derived from an EMBL/GenBank/DDBJ whole genome shotgun (WGS) entry which is preliminary data.</text>
</comment>
<evidence type="ECO:0000256" key="2">
    <source>
        <dbReference type="ARBA" id="ARBA00007639"/>
    </source>
</evidence>
<evidence type="ECO:0000313" key="6">
    <source>
        <dbReference type="Proteomes" id="UP000824049"/>
    </source>
</evidence>